<feature type="domain" description="Tubulin-folding cofactor D ARM repeats" evidence="5">
    <location>
        <begin position="383"/>
        <end position="622"/>
    </location>
</feature>
<evidence type="ECO:0000256" key="2">
    <source>
        <dbReference type="PROSITE-ProRule" id="PRU00103"/>
    </source>
</evidence>
<evidence type="ECO:0000313" key="6">
    <source>
        <dbReference type="EMBL" id="EEH56486.1"/>
    </source>
</evidence>
<protein>
    <submittedName>
        <fullName evidence="6">Predicted protein</fullName>
    </submittedName>
</protein>
<reference evidence="6 7" key="1">
    <citation type="journal article" date="2009" name="Science">
        <title>Green evolution and dynamic adaptations revealed by genomes of the marine picoeukaryotes Micromonas.</title>
        <authorList>
            <person name="Worden A.Z."/>
            <person name="Lee J.H."/>
            <person name="Mock T."/>
            <person name="Rouze P."/>
            <person name="Simmons M.P."/>
            <person name="Aerts A.L."/>
            <person name="Allen A.E."/>
            <person name="Cuvelier M.L."/>
            <person name="Derelle E."/>
            <person name="Everett M.V."/>
            <person name="Foulon E."/>
            <person name="Grimwood J."/>
            <person name="Gundlach H."/>
            <person name="Henrissat B."/>
            <person name="Napoli C."/>
            <person name="McDonald S.M."/>
            <person name="Parker M.S."/>
            <person name="Rombauts S."/>
            <person name="Salamov A."/>
            <person name="Von Dassow P."/>
            <person name="Badger J.H."/>
            <person name="Coutinho P.M."/>
            <person name="Demir E."/>
            <person name="Dubchak I."/>
            <person name="Gentemann C."/>
            <person name="Eikrem W."/>
            <person name="Gready J.E."/>
            <person name="John U."/>
            <person name="Lanier W."/>
            <person name="Lindquist E.A."/>
            <person name="Lucas S."/>
            <person name="Mayer K.F."/>
            <person name="Moreau H."/>
            <person name="Not F."/>
            <person name="Otillar R."/>
            <person name="Panaud O."/>
            <person name="Pangilinan J."/>
            <person name="Paulsen I."/>
            <person name="Piegu B."/>
            <person name="Poliakov A."/>
            <person name="Robbens S."/>
            <person name="Schmutz J."/>
            <person name="Toulza E."/>
            <person name="Wyss T."/>
            <person name="Zelensky A."/>
            <person name="Zhou K."/>
            <person name="Armbrust E.V."/>
            <person name="Bhattacharya D."/>
            <person name="Goodenough U.W."/>
            <person name="Van de Peer Y."/>
            <person name="Grigoriev I.V."/>
        </authorList>
    </citation>
    <scope>NUCLEOTIDE SEQUENCE [LARGE SCALE GENOMIC DNA]</scope>
    <source>
        <strain evidence="6 7">CCMP1545</strain>
    </source>
</reference>
<evidence type="ECO:0000256" key="3">
    <source>
        <dbReference type="SAM" id="MobiDB-lite"/>
    </source>
</evidence>
<dbReference type="GO" id="GO:0005096">
    <property type="term" value="F:GTPase activator activity"/>
    <property type="evidence" value="ECO:0007669"/>
    <property type="project" value="InterPro"/>
</dbReference>
<dbReference type="Proteomes" id="UP000001876">
    <property type="component" value="Unassembled WGS sequence"/>
</dbReference>
<name>C1MTP3_MICPC</name>
<proteinExistence type="predicted"/>
<dbReference type="STRING" id="564608.C1MTP3"/>
<dbReference type="GeneID" id="9684527"/>
<sequence>MEAPAQAMAELELPDDEKELSHVAERDEVDAIIARVVETGGACDRADFHRVRVVVERYQEQSSLLDPHLESWIAPLAGVIRDQAHLGEDADMALVQRVSKVLHAFATVRGHKTVVRFFPHEAKDLEPAVALLTRSHGADALRPRDGRPPLGAEEIEELGSAWETRATIILWLCILGAFYLTLGPSLSIPTHLDAFQLHLTPMNSTPTSLRMERPSVLIPFDLVTVDSKVTTSADGNDGAAIAAAGGGDAEAPPVVMHMLELCQKRYLSDPGIVRDRAAFLLSKLLTRPDMPNALRGFLTFATDALARASRPKDHTRGADVMTTDETTGEPLTALELAAREQEATALAAIFKLGTRAALLEVAERSWRDARDLAASDSARGSALVRQLACKLTQRIGLLFLKPRVVTWRYQRGARSLEDNLAAGGAAVAAVNTPSVTPQPEDEEDDWDIPDGVEEVIEALLVALRDKDTVVRWSAAKGLGRVTARLPAELGDDVVMSVLECFEPTESDATWHGACLALAELSRRGLLLPARLPDAVPHVATALSYDVRRGPHSVGAHVRDAAAYVCWAFARAYAPEVLTPHAPALGPPLLVTACFDREVNCRRAASAAFQECVGRLGAFPHGIDVVAAADYFALGTRTNAYCVVSDFIAGFDEYRGALLQHLCDVKLSHWERATRELAGRALSVVGARDPEWIKTVALPTLLKRAVSPALEARHGATIGAAEALLALQNAREPCVTGALAEEVVTLVAAIEKARLYRGKGGEIMRAAACRYVSCLARVGQPLDKGPGPPTGPKSLRSALLASVEDSLKHPSSDIRDAAVDAIGAFADAYMRGGGGVAGAKRLVVKLASSLHTFGEGGGAPTRDANPAARRGAALALGVMPAELLLAEVPEPGGAFVPASDAAKAFASESGAGGEDGEEAPAPPPPPKTTPAWRLAVDALAASTIPEEDAEARDAEARTCAVRGLAGVVRALSSSGDADAEAAASVAARETIETFLTCLEDYCVDNRGDVGSWVREAAMEALPGVLAAAQRGGGVDATVSAAIVSALLKQSSEKIDRVRAAAAACACAALRGRDAIGLRPLADVPGVAAVLRATTETEAGAAAWAVPTVAFPALVGLITADDDAGVGDGGDGGGGDGDAAGLATYRASLVEGIVVSAGGVGDSLGKAAGGALTRALKADVALQRVVTSELVALLRRRKGVDRVVVPLLRVIDVLFSSGALNDVAPAFPSAPDAFALPLADALRAETKGSRDVAKLCLCVAALCHLAGCGPPGDGAGLGCGDGGDDARAAREGPGPEDAADGSTARVSATLGVLALLLNRYPRVRRTAAEALYVTLLGYEDAAAEYAGHDGVDLAAAIEVLAETRWDDELQRVKPRRNELYGFLRLTPPASAAKAAKAPATKAREADENESYAALVGSAGY</sequence>
<dbReference type="SUPFAM" id="SSF48371">
    <property type="entry name" value="ARM repeat"/>
    <property type="match status" value="1"/>
</dbReference>
<keyword evidence="1" id="KW-0143">Chaperone</keyword>
<dbReference type="GO" id="GO:0000226">
    <property type="term" value="P:microtubule cytoskeleton organization"/>
    <property type="evidence" value="ECO:0007669"/>
    <property type="project" value="TreeGrafter"/>
</dbReference>
<dbReference type="PANTHER" id="PTHR12658:SF0">
    <property type="entry name" value="TUBULIN-SPECIFIC CHAPERONE D"/>
    <property type="match status" value="1"/>
</dbReference>
<dbReference type="OMA" id="CKALIFE"/>
<gene>
    <name evidence="6" type="ORF">MICPUCDRAFT_58496</name>
</gene>
<dbReference type="InterPro" id="IPR033162">
    <property type="entry name" value="TBCD"/>
</dbReference>
<feature type="repeat" description="HEAT" evidence="2">
    <location>
        <begin position="455"/>
        <end position="492"/>
    </location>
</feature>
<dbReference type="Pfam" id="PF23579">
    <property type="entry name" value="ARM_TBCD"/>
    <property type="match status" value="2"/>
</dbReference>
<dbReference type="Pfam" id="PF25767">
    <property type="entry name" value="ARM_TBCD_2nd"/>
    <property type="match status" value="1"/>
</dbReference>
<dbReference type="PROSITE" id="PS50077">
    <property type="entry name" value="HEAT_REPEAT"/>
    <property type="match status" value="1"/>
</dbReference>
<dbReference type="Pfam" id="PF12612">
    <property type="entry name" value="TFCD_C"/>
    <property type="match status" value="1"/>
</dbReference>
<evidence type="ECO:0000256" key="1">
    <source>
        <dbReference type="ARBA" id="ARBA00023186"/>
    </source>
</evidence>
<feature type="domain" description="Tubulin-folding cofactor D C-terminal" evidence="4">
    <location>
        <begin position="1041"/>
        <end position="1252"/>
    </location>
</feature>
<dbReference type="InterPro" id="IPR058033">
    <property type="entry name" value="ARM_TBCD_2nd"/>
</dbReference>
<evidence type="ECO:0000313" key="7">
    <source>
        <dbReference type="Proteomes" id="UP000001876"/>
    </source>
</evidence>
<dbReference type="eggNOG" id="KOG1943">
    <property type="taxonomic scope" value="Eukaryota"/>
</dbReference>
<dbReference type="InterPro" id="IPR016024">
    <property type="entry name" value="ARM-type_fold"/>
</dbReference>
<evidence type="ECO:0000259" key="4">
    <source>
        <dbReference type="Pfam" id="PF12612"/>
    </source>
</evidence>
<dbReference type="InterPro" id="IPR011989">
    <property type="entry name" value="ARM-like"/>
</dbReference>
<dbReference type="GO" id="GO:0007023">
    <property type="term" value="P:post-chaperonin tubulin folding pathway"/>
    <property type="evidence" value="ECO:0007669"/>
    <property type="project" value="InterPro"/>
</dbReference>
<dbReference type="RefSeq" id="XP_003059354.1">
    <property type="nucleotide sequence ID" value="XM_003059308.1"/>
</dbReference>
<keyword evidence="7" id="KW-1185">Reference proteome</keyword>
<dbReference type="EMBL" id="GG663740">
    <property type="protein sequence ID" value="EEH56486.1"/>
    <property type="molecule type" value="Genomic_DNA"/>
</dbReference>
<dbReference type="InterPro" id="IPR022577">
    <property type="entry name" value="TBCD_C"/>
</dbReference>
<accession>C1MTP3</accession>
<evidence type="ECO:0000259" key="5">
    <source>
        <dbReference type="Pfam" id="PF25767"/>
    </source>
</evidence>
<dbReference type="Gene3D" id="1.25.10.10">
    <property type="entry name" value="Leucine-rich Repeat Variant"/>
    <property type="match status" value="2"/>
</dbReference>
<dbReference type="PANTHER" id="PTHR12658">
    <property type="entry name" value="BETA-TUBULIN COFACTOR D"/>
    <property type="match status" value="1"/>
</dbReference>
<dbReference type="OrthoDB" id="10253476at2759"/>
<feature type="region of interest" description="Disordered" evidence="3">
    <location>
        <begin position="904"/>
        <end position="929"/>
    </location>
</feature>
<dbReference type="KEGG" id="mpp:MICPUCDRAFT_58496"/>
<dbReference type="GO" id="GO:0007021">
    <property type="term" value="P:tubulin complex assembly"/>
    <property type="evidence" value="ECO:0007669"/>
    <property type="project" value="InterPro"/>
</dbReference>
<dbReference type="InterPro" id="IPR021133">
    <property type="entry name" value="HEAT_type_2"/>
</dbReference>
<dbReference type="GO" id="GO:0048487">
    <property type="term" value="F:beta-tubulin binding"/>
    <property type="evidence" value="ECO:0007669"/>
    <property type="project" value="InterPro"/>
</dbReference>
<organism evidence="7">
    <name type="scientific">Micromonas pusilla (strain CCMP1545)</name>
    <name type="common">Picoplanktonic green alga</name>
    <dbReference type="NCBI Taxonomy" id="564608"/>
    <lineage>
        <taxon>Eukaryota</taxon>
        <taxon>Viridiplantae</taxon>
        <taxon>Chlorophyta</taxon>
        <taxon>Mamiellophyceae</taxon>
        <taxon>Mamiellales</taxon>
        <taxon>Mamiellaceae</taxon>
        <taxon>Micromonas</taxon>
    </lineage>
</organism>